<dbReference type="SUPFAM" id="SSF47240">
    <property type="entry name" value="Ferritin-like"/>
    <property type="match status" value="1"/>
</dbReference>
<protein>
    <submittedName>
        <fullName evidence="3">Aromatic/alkene monooxygenase hydroxylase subunit beta</fullName>
    </submittedName>
</protein>
<reference evidence="3" key="1">
    <citation type="submission" date="2022-02" db="EMBL/GenBank/DDBJ databases">
        <title>Characterization of Tn125 harboring carbapenem-resistant Acinetobacter bereziniae clinical isolates.</title>
        <authorList>
            <person name="Wong N.-K."/>
            <person name="Pan Q."/>
        </authorList>
    </citation>
    <scope>NUCLEOTIDE SEQUENCE</scope>
    <source>
        <strain evidence="3">GD03393</strain>
    </source>
</reference>
<dbReference type="InterPro" id="IPR012348">
    <property type="entry name" value="RNR-like"/>
</dbReference>
<evidence type="ECO:0000256" key="2">
    <source>
        <dbReference type="ARBA" id="ARBA00023033"/>
    </source>
</evidence>
<keyword evidence="1" id="KW-0560">Oxidoreductase</keyword>
<dbReference type="CDD" id="cd01058">
    <property type="entry name" value="AAMH_B"/>
    <property type="match status" value="1"/>
</dbReference>
<dbReference type="AlphaFoldDB" id="A0A8I1DE25"/>
<evidence type="ECO:0000313" key="4">
    <source>
        <dbReference type="Proteomes" id="UP000644140"/>
    </source>
</evidence>
<dbReference type="RefSeq" id="WP_009586747.1">
    <property type="nucleotide sequence ID" value="NZ_BKMM01000048.1"/>
</dbReference>
<keyword evidence="2 3" id="KW-0503">Monooxygenase</keyword>
<dbReference type="InterPro" id="IPR009078">
    <property type="entry name" value="Ferritin-like_SF"/>
</dbReference>
<organism evidence="3 4">
    <name type="scientific">Acinetobacter bereziniae</name>
    <name type="common">Acinetobacter genomosp. 10</name>
    <dbReference type="NCBI Taxonomy" id="106648"/>
    <lineage>
        <taxon>Bacteria</taxon>
        <taxon>Pseudomonadati</taxon>
        <taxon>Pseudomonadota</taxon>
        <taxon>Gammaproteobacteria</taxon>
        <taxon>Moraxellales</taxon>
        <taxon>Moraxellaceae</taxon>
        <taxon>Acinetobacter</taxon>
    </lineage>
</organism>
<dbReference type="EMBL" id="CP092085">
    <property type="protein sequence ID" value="UUN98949.1"/>
    <property type="molecule type" value="Genomic_DNA"/>
</dbReference>
<dbReference type="GO" id="GO:0016709">
    <property type="term" value="F:oxidoreductase activity, acting on paired donors, with incorporation or reduction of molecular oxygen, NAD(P)H as one donor, and incorporation of one atom of oxygen"/>
    <property type="evidence" value="ECO:0007669"/>
    <property type="project" value="InterPro"/>
</dbReference>
<evidence type="ECO:0000256" key="1">
    <source>
        <dbReference type="ARBA" id="ARBA00023002"/>
    </source>
</evidence>
<proteinExistence type="predicted"/>
<dbReference type="InterPro" id="IPR003430">
    <property type="entry name" value="Phenol_Hydrox"/>
</dbReference>
<dbReference type="Pfam" id="PF02332">
    <property type="entry name" value="Phenol_Hydrox"/>
    <property type="match status" value="1"/>
</dbReference>
<dbReference type="InterPro" id="IPR012078">
    <property type="entry name" value="MP_mOase_hydro"/>
</dbReference>
<dbReference type="Proteomes" id="UP000644140">
    <property type="component" value="Chromosome"/>
</dbReference>
<name>A0A8I1DE25_ACIBZ</name>
<gene>
    <name evidence="3" type="ORF">I9054_005725</name>
</gene>
<accession>A0A8I1DE25</accession>
<dbReference type="Gene3D" id="1.10.620.20">
    <property type="entry name" value="Ribonucleotide Reductase, subunit A"/>
    <property type="match status" value="1"/>
</dbReference>
<dbReference type="PIRSF" id="PIRSF000040">
    <property type="entry name" value="MMOH_comp"/>
    <property type="match status" value="1"/>
</dbReference>
<sequence>MTLEIKTSNLEPIRQSYAYIERRFGSKPATRYQEVSFDVQASTNFHYRPLWKPEKTLNDQTHTALKMQDWYAFKDPRQFYYGAYVQHRARMQDTAESNYSFFEKRQLVDNLSDAVKQKIITCLLPFRYVEQTANLHMMSGSAYGYGTVITQACIFAAMDRLGMAQYISRIGLMLDGHTGESLAQAKQAWMNDEMWQPLRKLCEHSLTEQDWFKLYILQNLLIDTFLQELIFGQLDQWLVEHGGRDIAILTEFVKDCLTDLRKWSDSVLKTAISESEENKTLIQSWITEMLPNVQLAFQSWAQNALPDSNIDTALNALSERSKKVGLVLLDSAA</sequence>
<evidence type="ECO:0000313" key="3">
    <source>
        <dbReference type="EMBL" id="UUN98949.1"/>
    </source>
</evidence>